<dbReference type="Proteomes" id="UP000190140">
    <property type="component" value="Unassembled WGS sequence"/>
</dbReference>
<dbReference type="PANTHER" id="PTHR14226:SF57">
    <property type="entry name" value="BLR7027 PROTEIN"/>
    <property type="match status" value="1"/>
</dbReference>
<evidence type="ECO:0000256" key="2">
    <source>
        <dbReference type="ARBA" id="ARBA00022963"/>
    </source>
</evidence>
<dbReference type="GO" id="GO:0016787">
    <property type="term" value="F:hydrolase activity"/>
    <property type="evidence" value="ECO:0007669"/>
    <property type="project" value="UniProtKB-UniRule"/>
</dbReference>
<organism evidence="6 7">
    <name type="scientific">Alkalithermobacter paradoxus</name>
    <dbReference type="NCBI Taxonomy" id="29349"/>
    <lineage>
        <taxon>Bacteria</taxon>
        <taxon>Bacillati</taxon>
        <taxon>Bacillota</taxon>
        <taxon>Clostridia</taxon>
        <taxon>Peptostreptococcales</taxon>
        <taxon>Tepidibacteraceae</taxon>
        <taxon>Alkalithermobacter</taxon>
    </lineage>
</organism>
<keyword evidence="1 4" id="KW-0378">Hydrolase</keyword>
<dbReference type="STRING" id="29349.CLOTH_11300"/>
<keyword evidence="7" id="KW-1185">Reference proteome</keyword>
<dbReference type="InterPro" id="IPR050301">
    <property type="entry name" value="NTE"/>
</dbReference>
<feature type="active site" description="Proton acceptor" evidence="4">
    <location>
        <position position="176"/>
    </location>
</feature>
<feature type="active site" description="Nucleophile" evidence="4">
    <location>
        <position position="37"/>
    </location>
</feature>
<dbReference type="InterPro" id="IPR002641">
    <property type="entry name" value="PNPLA_dom"/>
</dbReference>
<protein>
    <submittedName>
        <fullName evidence="6">Patatin-like phospholipase</fullName>
    </submittedName>
</protein>
<evidence type="ECO:0000256" key="4">
    <source>
        <dbReference type="PROSITE-ProRule" id="PRU01161"/>
    </source>
</evidence>
<accession>A0A1V4I7J6</accession>
<evidence type="ECO:0000313" key="6">
    <source>
        <dbReference type="EMBL" id="OPJ55952.1"/>
    </source>
</evidence>
<feature type="domain" description="PNPLA" evidence="5">
    <location>
        <begin position="4"/>
        <end position="189"/>
    </location>
</feature>
<evidence type="ECO:0000256" key="1">
    <source>
        <dbReference type="ARBA" id="ARBA00022801"/>
    </source>
</evidence>
<dbReference type="OrthoDB" id="9770965at2"/>
<dbReference type="RefSeq" id="WP_079411995.1">
    <property type="nucleotide sequence ID" value="NZ_MZGW01000003.1"/>
</dbReference>
<proteinExistence type="predicted"/>
<dbReference type="PANTHER" id="PTHR14226">
    <property type="entry name" value="NEUROPATHY TARGET ESTERASE/SWISS CHEESE D.MELANOGASTER"/>
    <property type="match status" value="1"/>
</dbReference>
<dbReference type="Pfam" id="PF01734">
    <property type="entry name" value="Patatin"/>
    <property type="match status" value="1"/>
</dbReference>
<comment type="caution">
    <text evidence="6">The sequence shown here is derived from an EMBL/GenBank/DDBJ whole genome shotgun (WGS) entry which is preliminary data.</text>
</comment>
<dbReference type="InterPro" id="IPR016035">
    <property type="entry name" value="Acyl_Trfase/lysoPLipase"/>
</dbReference>
<dbReference type="GO" id="GO:0016042">
    <property type="term" value="P:lipid catabolic process"/>
    <property type="evidence" value="ECO:0007669"/>
    <property type="project" value="UniProtKB-UniRule"/>
</dbReference>
<gene>
    <name evidence="6" type="ORF">CLOTH_11300</name>
</gene>
<evidence type="ECO:0000259" key="5">
    <source>
        <dbReference type="PROSITE" id="PS51635"/>
    </source>
</evidence>
<dbReference type="PROSITE" id="PS51635">
    <property type="entry name" value="PNPLA"/>
    <property type="match status" value="1"/>
</dbReference>
<dbReference type="SUPFAM" id="SSF52151">
    <property type="entry name" value="FabD/lysophospholipase-like"/>
    <property type="match status" value="1"/>
</dbReference>
<sequence length="258" mass="29476">MLGLCLPGGGAKGAFQAGVIYGLYKRGVRFDIVCGTSIGAINSYFVYRGCIEKLKETWENVDEESFKNTICTENVIENSNLMNILRNLTGKDEAIKSVYVNYIDVIDKNIREVIVDITKLDCEKALDSIKYSSLLPYRTGKSKVMNDIVREFDFKRLSEEFKYDLQNGIYDGFSLDGGLINNTLLSPFIDNKVEKLIIIPLRNNYEASEHILDSYNKEDIIIISPESNLEPRDTLRFEKEFCINLFHEGYKLSENIKL</sequence>
<dbReference type="Gene3D" id="3.40.1090.10">
    <property type="entry name" value="Cytosolic phospholipase A2 catalytic domain"/>
    <property type="match status" value="1"/>
</dbReference>
<name>A0A1V4I7J6_9FIRM</name>
<keyword evidence="3 4" id="KW-0443">Lipid metabolism</keyword>
<reference evidence="6 7" key="1">
    <citation type="submission" date="2017-03" db="EMBL/GenBank/DDBJ databases">
        <title>Genome sequence of Clostridium thermoalcaliphilum DSM 7309.</title>
        <authorList>
            <person name="Poehlein A."/>
            <person name="Daniel R."/>
        </authorList>
    </citation>
    <scope>NUCLEOTIDE SEQUENCE [LARGE SCALE GENOMIC DNA]</scope>
    <source>
        <strain evidence="6 7">DSM 7309</strain>
    </source>
</reference>
<dbReference type="EMBL" id="MZGW01000003">
    <property type="protein sequence ID" value="OPJ55952.1"/>
    <property type="molecule type" value="Genomic_DNA"/>
</dbReference>
<feature type="short sequence motif" description="GXGXXG" evidence="4">
    <location>
        <begin position="8"/>
        <end position="13"/>
    </location>
</feature>
<feature type="short sequence motif" description="GXSXG" evidence="4">
    <location>
        <begin position="35"/>
        <end position="39"/>
    </location>
</feature>
<feature type="short sequence motif" description="DGA/G" evidence="4">
    <location>
        <begin position="176"/>
        <end position="178"/>
    </location>
</feature>
<evidence type="ECO:0000256" key="3">
    <source>
        <dbReference type="ARBA" id="ARBA00023098"/>
    </source>
</evidence>
<dbReference type="AlphaFoldDB" id="A0A1V4I7J6"/>
<evidence type="ECO:0000313" key="7">
    <source>
        <dbReference type="Proteomes" id="UP000190140"/>
    </source>
</evidence>
<keyword evidence="2 4" id="KW-0442">Lipid degradation</keyword>